<feature type="transmembrane region" description="Helical" evidence="6">
    <location>
        <begin position="171"/>
        <end position="190"/>
    </location>
</feature>
<evidence type="ECO:0000256" key="5">
    <source>
        <dbReference type="ARBA" id="ARBA00023136"/>
    </source>
</evidence>
<keyword evidence="4 6" id="KW-1133">Transmembrane helix</keyword>
<feature type="transmembrane region" description="Helical" evidence="6">
    <location>
        <begin position="142"/>
        <end position="165"/>
    </location>
</feature>
<keyword evidence="3 6" id="KW-0812">Transmembrane</keyword>
<feature type="transmembrane region" description="Helical" evidence="6">
    <location>
        <begin position="116"/>
        <end position="135"/>
    </location>
</feature>
<evidence type="ECO:0000256" key="3">
    <source>
        <dbReference type="ARBA" id="ARBA00022692"/>
    </source>
</evidence>
<evidence type="ECO:0000256" key="1">
    <source>
        <dbReference type="ARBA" id="ARBA00004651"/>
    </source>
</evidence>
<feature type="transmembrane region" description="Helical" evidence="6">
    <location>
        <begin position="210"/>
        <end position="229"/>
    </location>
</feature>
<comment type="subcellular location">
    <subcellularLocation>
        <location evidence="1">Cell membrane</location>
        <topology evidence="1">Multi-pass membrane protein</topology>
    </subcellularLocation>
</comment>
<dbReference type="AlphaFoldDB" id="A0A382WHE9"/>
<feature type="transmembrane region" description="Helical" evidence="6">
    <location>
        <begin position="20"/>
        <end position="37"/>
    </location>
</feature>
<evidence type="ECO:0000256" key="4">
    <source>
        <dbReference type="ARBA" id="ARBA00022989"/>
    </source>
</evidence>
<dbReference type="EMBL" id="UINC01159888">
    <property type="protein sequence ID" value="SVD58223.1"/>
    <property type="molecule type" value="Genomic_DNA"/>
</dbReference>
<gene>
    <name evidence="7" type="ORF">METZ01_LOCUS411077</name>
</gene>
<feature type="transmembrane region" description="Helical" evidence="6">
    <location>
        <begin position="82"/>
        <end position="104"/>
    </location>
</feature>
<feature type="non-terminal residue" evidence="7">
    <location>
        <position position="1"/>
    </location>
</feature>
<keyword evidence="2" id="KW-1003">Cell membrane</keyword>
<dbReference type="GO" id="GO:0005886">
    <property type="term" value="C:plasma membrane"/>
    <property type="evidence" value="ECO:0007669"/>
    <property type="project" value="UniProtKB-SubCell"/>
</dbReference>
<sequence>GIPVGLTAMVYVINVNIDKYLVGLFFSSSIFAVYYLGSLWAPIFGWITQSAAQVVTPLMSKAHKEGKLSEIKELYRSSVSKLAFIFLPATVLLIFIAEPLIVTLFTETYSDSVPIFMIYLILLPTYSLNLGWILMASGQTKFLLKLALFMSVVNVILSYGLLITLEGENRLLGIPFSTVLVTWLSTIIVMNRSLATIESSFLETYPLKEIWTIAAISLVAVLPVILISSLSLSNILTLIFSIILFGIVFLMLSFKLKLIGDNEIKLVKSFLPFKN</sequence>
<evidence type="ECO:0000313" key="7">
    <source>
        <dbReference type="EMBL" id="SVD58223.1"/>
    </source>
</evidence>
<dbReference type="PANTHER" id="PTHR30250">
    <property type="entry name" value="PST FAMILY PREDICTED COLANIC ACID TRANSPORTER"/>
    <property type="match status" value="1"/>
</dbReference>
<evidence type="ECO:0000256" key="2">
    <source>
        <dbReference type="ARBA" id="ARBA00022475"/>
    </source>
</evidence>
<name>A0A382WHE9_9ZZZZ</name>
<keyword evidence="5 6" id="KW-0472">Membrane</keyword>
<evidence type="ECO:0000256" key="6">
    <source>
        <dbReference type="SAM" id="Phobius"/>
    </source>
</evidence>
<proteinExistence type="predicted"/>
<feature type="transmembrane region" description="Helical" evidence="6">
    <location>
        <begin position="235"/>
        <end position="254"/>
    </location>
</feature>
<accession>A0A382WHE9</accession>
<dbReference type="InterPro" id="IPR050833">
    <property type="entry name" value="Poly_Biosynth_Transport"/>
</dbReference>
<dbReference type="Pfam" id="PF13440">
    <property type="entry name" value="Polysacc_synt_3"/>
    <property type="match status" value="1"/>
</dbReference>
<protein>
    <submittedName>
        <fullName evidence="7">Uncharacterized protein</fullName>
    </submittedName>
</protein>
<organism evidence="7">
    <name type="scientific">marine metagenome</name>
    <dbReference type="NCBI Taxonomy" id="408172"/>
    <lineage>
        <taxon>unclassified sequences</taxon>
        <taxon>metagenomes</taxon>
        <taxon>ecological metagenomes</taxon>
    </lineage>
</organism>
<dbReference type="PANTHER" id="PTHR30250:SF11">
    <property type="entry name" value="O-ANTIGEN TRANSPORTER-RELATED"/>
    <property type="match status" value="1"/>
</dbReference>
<reference evidence="7" key="1">
    <citation type="submission" date="2018-05" db="EMBL/GenBank/DDBJ databases">
        <authorList>
            <person name="Lanie J.A."/>
            <person name="Ng W.-L."/>
            <person name="Kazmierczak K.M."/>
            <person name="Andrzejewski T.M."/>
            <person name="Davidsen T.M."/>
            <person name="Wayne K.J."/>
            <person name="Tettelin H."/>
            <person name="Glass J.I."/>
            <person name="Rusch D."/>
            <person name="Podicherti R."/>
            <person name="Tsui H.-C.T."/>
            <person name="Winkler M.E."/>
        </authorList>
    </citation>
    <scope>NUCLEOTIDE SEQUENCE</scope>
</reference>